<dbReference type="EMBL" id="JBAPLV010000002">
    <property type="protein sequence ID" value="MEI4277428.1"/>
    <property type="molecule type" value="Genomic_DNA"/>
</dbReference>
<reference evidence="1 2" key="1">
    <citation type="submission" date="2024-03" db="EMBL/GenBank/DDBJ databases">
        <title>Draft genome sequence of Klenkia terrae.</title>
        <authorList>
            <person name="Duangmal K."/>
            <person name="Chantavorakit T."/>
        </authorList>
    </citation>
    <scope>NUCLEOTIDE SEQUENCE [LARGE SCALE GENOMIC DNA]</scope>
    <source>
        <strain evidence="1 2">JCM 17786</strain>
    </source>
</reference>
<sequence length="164" mass="18283">MQPLVVTLLLDAEAQQRFDGLRERHFPADRNHLAAHVTLFHAVPGEHEDAVRADLAAAADRPGFDVEVAGLRLLGGGVAFDLRSDDVTDLRTALARSWAPWLTRQDAQWRHPHVTVQNKVAPEVARALHADLAADFTPYRVPAVGLGLWRYLGGPWEPVERYLF</sequence>
<proteinExistence type="predicted"/>
<dbReference type="SUPFAM" id="SSF55144">
    <property type="entry name" value="LigT-like"/>
    <property type="match status" value="1"/>
</dbReference>
<dbReference type="RefSeq" id="WP_225232704.1">
    <property type="nucleotide sequence ID" value="NZ_JBAPLV010000002.1"/>
</dbReference>
<organism evidence="1 2">
    <name type="scientific">Klenkia terrae</name>
    <dbReference type="NCBI Taxonomy" id="1052259"/>
    <lineage>
        <taxon>Bacteria</taxon>
        <taxon>Bacillati</taxon>
        <taxon>Actinomycetota</taxon>
        <taxon>Actinomycetes</taxon>
        <taxon>Geodermatophilales</taxon>
        <taxon>Geodermatophilaceae</taxon>
        <taxon>Klenkia</taxon>
    </lineage>
</organism>
<evidence type="ECO:0000313" key="2">
    <source>
        <dbReference type="Proteomes" id="UP001373496"/>
    </source>
</evidence>
<evidence type="ECO:0000313" key="1">
    <source>
        <dbReference type="EMBL" id="MEI4277428.1"/>
    </source>
</evidence>
<protein>
    <submittedName>
        <fullName evidence="1">2'-5' RNA ligase family protein</fullName>
    </submittedName>
</protein>
<accession>A0ABU8E1A4</accession>
<gene>
    <name evidence="1" type="ORF">UXQ13_03030</name>
</gene>
<dbReference type="Proteomes" id="UP001373496">
    <property type="component" value="Unassembled WGS sequence"/>
</dbReference>
<keyword evidence="1" id="KW-0436">Ligase</keyword>
<name>A0ABU8E1A4_9ACTN</name>
<dbReference type="Pfam" id="PF13563">
    <property type="entry name" value="2_5_RNA_ligase2"/>
    <property type="match status" value="1"/>
</dbReference>
<dbReference type="InterPro" id="IPR009097">
    <property type="entry name" value="Cyclic_Pdiesterase"/>
</dbReference>
<keyword evidence="2" id="KW-1185">Reference proteome</keyword>
<dbReference type="Gene3D" id="3.90.1140.10">
    <property type="entry name" value="Cyclic phosphodiesterase"/>
    <property type="match status" value="1"/>
</dbReference>
<dbReference type="GO" id="GO:0016874">
    <property type="term" value="F:ligase activity"/>
    <property type="evidence" value="ECO:0007669"/>
    <property type="project" value="UniProtKB-KW"/>
</dbReference>
<comment type="caution">
    <text evidence="1">The sequence shown here is derived from an EMBL/GenBank/DDBJ whole genome shotgun (WGS) entry which is preliminary data.</text>
</comment>